<evidence type="ECO:0000313" key="4">
    <source>
        <dbReference type="Proteomes" id="UP000609346"/>
    </source>
</evidence>
<comment type="caution">
    <text evidence="3">The sequence shown here is derived from an EMBL/GenBank/DDBJ whole genome shotgun (WGS) entry which is preliminary data.</text>
</comment>
<reference evidence="3 4" key="1">
    <citation type="submission" date="2020-09" db="EMBL/GenBank/DDBJ databases">
        <title>Paenibacillus sp. strain PR3 16S rRNA gene Genome sequencing and assembly.</title>
        <authorList>
            <person name="Kim J."/>
        </authorList>
    </citation>
    <scope>NUCLEOTIDE SEQUENCE [LARGE SCALE GENOMIC DNA]</scope>
    <source>
        <strain evidence="3 4">PR3</strain>
    </source>
</reference>
<proteinExistence type="predicted"/>
<feature type="signal peptide" evidence="2">
    <location>
        <begin position="1"/>
        <end position="22"/>
    </location>
</feature>
<dbReference type="Pfam" id="PF14275">
    <property type="entry name" value="DUF4362"/>
    <property type="match status" value="1"/>
</dbReference>
<feature type="compositionally biased region" description="Polar residues" evidence="1">
    <location>
        <begin position="25"/>
        <end position="45"/>
    </location>
</feature>
<gene>
    <name evidence="3" type="ORF">H8B09_15925</name>
</gene>
<dbReference type="InterPro" id="IPR025372">
    <property type="entry name" value="DUF4362"/>
</dbReference>
<keyword evidence="4" id="KW-1185">Reference proteome</keyword>
<organism evidence="3 4">
    <name type="scientific">Paenibacillus terricola</name>
    <dbReference type="NCBI Taxonomy" id="2763503"/>
    <lineage>
        <taxon>Bacteria</taxon>
        <taxon>Bacillati</taxon>
        <taxon>Bacillota</taxon>
        <taxon>Bacilli</taxon>
        <taxon>Bacillales</taxon>
        <taxon>Paenibacillaceae</taxon>
        <taxon>Paenibacillus</taxon>
    </lineage>
</organism>
<evidence type="ECO:0000256" key="1">
    <source>
        <dbReference type="SAM" id="MobiDB-lite"/>
    </source>
</evidence>
<dbReference type="EMBL" id="JACXZA010000003">
    <property type="protein sequence ID" value="MBD3920255.1"/>
    <property type="molecule type" value="Genomic_DNA"/>
</dbReference>
<evidence type="ECO:0000313" key="3">
    <source>
        <dbReference type="EMBL" id="MBD3920255.1"/>
    </source>
</evidence>
<dbReference type="Proteomes" id="UP000609346">
    <property type="component" value="Unassembled WGS sequence"/>
</dbReference>
<evidence type="ECO:0000256" key="2">
    <source>
        <dbReference type="SAM" id="SignalP"/>
    </source>
</evidence>
<feature type="region of interest" description="Disordered" evidence="1">
    <location>
        <begin position="23"/>
        <end position="57"/>
    </location>
</feature>
<dbReference type="RefSeq" id="WP_191204487.1">
    <property type="nucleotide sequence ID" value="NZ_JACXZA010000003.1"/>
</dbReference>
<feature type="chain" id="PRO_5047249249" evidence="2">
    <location>
        <begin position="23"/>
        <end position="188"/>
    </location>
</feature>
<dbReference type="PROSITE" id="PS51257">
    <property type="entry name" value="PROKAR_LIPOPROTEIN"/>
    <property type="match status" value="1"/>
</dbReference>
<name>A0ABR8MWB6_9BACL</name>
<accession>A0ABR8MWB6</accession>
<sequence>MVNKWMLTITAVMLLLSGCGEKTDNQTGNTSNPSTAPASGETVSPSAKPEPFPAVSDPYDREKAIANGDVVNVHGKMYNLDKWKLFLANLDVGVPDQVRITQYTIEGDPIFYELVYDGAEVIKYTYDNSQDAYGSDQGRPSTSCRDVELAEDKDHGGSYYKLTGCDNETGDTFWFQNEQLEEAEQSAQ</sequence>
<protein>
    <submittedName>
        <fullName evidence="3">DUF4362 domain-containing protein</fullName>
    </submittedName>
</protein>
<keyword evidence="2" id="KW-0732">Signal</keyword>